<evidence type="ECO:0000313" key="3">
    <source>
        <dbReference type="Proteomes" id="UP001156398"/>
    </source>
</evidence>
<sequence length="110" mass="12180">MLIWDNVRLHPTVGMREFIDANAEWLLPTYAPDLNPTEGVRSLVERDIGNLAAADLGKITRAVKRKLKMLAVPTGGHQRLPRQHRPSPEPVSAGSVDPTWSRPKAAGQLR</sequence>
<evidence type="ECO:0000256" key="1">
    <source>
        <dbReference type="SAM" id="MobiDB-lite"/>
    </source>
</evidence>
<feature type="region of interest" description="Disordered" evidence="1">
    <location>
        <begin position="72"/>
        <end position="110"/>
    </location>
</feature>
<name>A0ABT6VVP4_9ACTN</name>
<protein>
    <recommendedName>
        <fullName evidence="4">Tc1-like transposase DDE domain-containing protein</fullName>
    </recommendedName>
</protein>
<gene>
    <name evidence="2" type="ORF">POF43_002145</name>
</gene>
<comment type="caution">
    <text evidence="2">The sequence shown here is derived from an EMBL/GenBank/DDBJ whole genome shotgun (WGS) entry which is preliminary data.</text>
</comment>
<proteinExistence type="predicted"/>
<dbReference type="Proteomes" id="UP001156398">
    <property type="component" value="Unassembled WGS sequence"/>
</dbReference>
<organism evidence="2 3">
    <name type="scientific">Streptantibioticus silvisoli</name>
    <dbReference type="NCBI Taxonomy" id="2705255"/>
    <lineage>
        <taxon>Bacteria</taxon>
        <taxon>Bacillati</taxon>
        <taxon>Actinomycetota</taxon>
        <taxon>Actinomycetes</taxon>
        <taxon>Kitasatosporales</taxon>
        <taxon>Streptomycetaceae</taxon>
        <taxon>Streptantibioticus</taxon>
    </lineage>
</organism>
<evidence type="ECO:0000313" key="2">
    <source>
        <dbReference type="EMBL" id="MDI5961533.1"/>
    </source>
</evidence>
<accession>A0ABT6VVP4</accession>
<evidence type="ECO:0008006" key="4">
    <source>
        <dbReference type="Google" id="ProtNLM"/>
    </source>
</evidence>
<reference evidence="2 3" key="1">
    <citation type="submission" date="2023-05" db="EMBL/GenBank/DDBJ databases">
        <title>Streptantibioticus silvisoli sp. nov., acidotolerant actinomycetes 1 from pine litter.</title>
        <authorList>
            <person name="Swiecimska M."/>
            <person name="Golinska P."/>
            <person name="Sangal V."/>
            <person name="Wachnowicz B."/>
            <person name="Goodfellow M."/>
        </authorList>
    </citation>
    <scope>NUCLEOTIDE SEQUENCE [LARGE SCALE GENOMIC DNA]</scope>
    <source>
        <strain evidence="2 3">SL54</strain>
    </source>
</reference>
<keyword evidence="3" id="KW-1185">Reference proteome</keyword>
<dbReference type="EMBL" id="JAAGKO020000002">
    <property type="protein sequence ID" value="MDI5961533.1"/>
    <property type="molecule type" value="Genomic_DNA"/>
</dbReference>